<dbReference type="InterPro" id="IPR015942">
    <property type="entry name" value="Asp/Glu/hydantoin_racemase"/>
</dbReference>
<dbReference type="PROSITE" id="PS00924">
    <property type="entry name" value="ASP_GLU_RACEMASE_2"/>
    <property type="match status" value="1"/>
</dbReference>
<feature type="binding site" evidence="7">
    <location>
        <begin position="38"/>
        <end position="39"/>
    </location>
    <ligand>
        <name>substrate</name>
    </ligand>
</feature>
<evidence type="ECO:0000256" key="5">
    <source>
        <dbReference type="ARBA" id="ARBA00023235"/>
    </source>
</evidence>
<comment type="catalytic activity">
    <reaction evidence="1 7">
        <text>L-glutamate = D-glutamate</text>
        <dbReference type="Rhea" id="RHEA:12813"/>
        <dbReference type="ChEBI" id="CHEBI:29985"/>
        <dbReference type="ChEBI" id="CHEBI:29986"/>
        <dbReference type="EC" id="5.1.1.3"/>
    </reaction>
</comment>
<dbReference type="PANTHER" id="PTHR21198">
    <property type="entry name" value="GLUTAMATE RACEMASE"/>
    <property type="match status" value="1"/>
</dbReference>
<keyword evidence="5 7" id="KW-0413">Isomerase</keyword>
<dbReference type="AlphaFoldDB" id="A0A2M8LH67"/>
<dbReference type="Proteomes" id="UP000231436">
    <property type="component" value="Unassembled WGS sequence"/>
</dbReference>
<evidence type="ECO:0000256" key="2">
    <source>
        <dbReference type="ARBA" id="ARBA00013090"/>
    </source>
</evidence>
<proteinExistence type="inferred from homology"/>
<dbReference type="InterPro" id="IPR001920">
    <property type="entry name" value="Asp/Glu_race"/>
</dbReference>
<evidence type="ECO:0000313" key="8">
    <source>
        <dbReference type="EMBL" id="PJE76789.1"/>
    </source>
</evidence>
<dbReference type="HAMAP" id="MF_00258">
    <property type="entry name" value="Glu_racemase"/>
    <property type="match status" value="1"/>
</dbReference>
<sequence length="255" mass="27515">MIGLFDSGVGGLSVLKELRAKAPNANILYFGDLAHAPYGPKTTEELVVLTIKAMTILRERGVSQFVAACNSVSVSVIQPIVSLFGEAPGHMIEMVGPAGRAVKHMNHGKILVIATEATVRSGLYERTFEQEGMQVEMLAVPELAFAIESGVAKEEIMRILVPVVTCCLDHKINTIVLGCTHYPLVKDFLNTMTQKGVSHPVSIVDPASAVTEEAIQQFDVTGSGTLTFLLSKDSETFRLYANKLFGDGHTIEILS</sequence>
<evidence type="ECO:0000313" key="9">
    <source>
        <dbReference type="Proteomes" id="UP000231436"/>
    </source>
</evidence>
<dbReference type="UniPathway" id="UPA00219"/>
<dbReference type="EMBL" id="PFEU01000011">
    <property type="protein sequence ID" value="PJE76789.1"/>
    <property type="molecule type" value="Genomic_DNA"/>
</dbReference>
<comment type="function">
    <text evidence="7">Provides the (R)-glutamate required for cell wall biosynthesis.</text>
</comment>
<reference evidence="9" key="1">
    <citation type="submission" date="2017-09" db="EMBL/GenBank/DDBJ databases">
        <title>Depth-based differentiation of microbial function through sediment-hosted aquifers and enrichment of novel symbionts in the deep terrestrial subsurface.</title>
        <authorList>
            <person name="Probst A.J."/>
            <person name="Ladd B."/>
            <person name="Jarett J.K."/>
            <person name="Geller-Mcgrath D.E."/>
            <person name="Sieber C.M.K."/>
            <person name="Emerson J.B."/>
            <person name="Anantharaman K."/>
            <person name="Thomas B.C."/>
            <person name="Malmstrom R."/>
            <person name="Stieglmeier M."/>
            <person name="Klingl A."/>
            <person name="Woyke T."/>
            <person name="Ryan C.M."/>
            <person name="Banfield J.F."/>
        </authorList>
    </citation>
    <scope>NUCLEOTIDE SEQUENCE [LARGE SCALE GENOMIC DNA]</scope>
</reference>
<dbReference type="SUPFAM" id="SSF53681">
    <property type="entry name" value="Aspartate/glutamate racemase"/>
    <property type="match status" value="2"/>
</dbReference>
<protein>
    <recommendedName>
        <fullName evidence="2 7">Glutamate racemase</fullName>
        <ecNumber evidence="2 7">5.1.1.3</ecNumber>
    </recommendedName>
</protein>
<organism evidence="8 9">
    <name type="scientific">Candidatus Uhrbacteria bacterium CG10_big_fil_rev_8_21_14_0_10_48_16</name>
    <dbReference type="NCBI Taxonomy" id="1975038"/>
    <lineage>
        <taxon>Bacteria</taxon>
        <taxon>Candidatus Uhriibacteriota</taxon>
    </lineage>
</organism>
<dbReference type="InterPro" id="IPR004391">
    <property type="entry name" value="Glu_race"/>
</dbReference>
<dbReference type="GO" id="GO:0008360">
    <property type="term" value="P:regulation of cell shape"/>
    <property type="evidence" value="ECO:0007669"/>
    <property type="project" value="UniProtKB-KW"/>
</dbReference>
<dbReference type="InterPro" id="IPR033134">
    <property type="entry name" value="Asp/Glu_racemase_AS_2"/>
</dbReference>
<feature type="binding site" evidence="7">
    <location>
        <begin position="70"/>
        <end position="71"/>
    </location>
    <ligand>
        <name>substrate</name>
    </ligand>
</feature>
<accession>A0A2M8LH67</accession>
<keyword evidence="3 7" id="KW-0133">Cell shape</keyword>
<feature type="active site" description="Proton donor/acceptor" evidence="7">
    <location>
        <position position="179"/>
    </location>
</feature>
<dbReference type="EC" id="5.1.1.3" evidence="2 7"/>
<dbReference type="GO" id="GO:0008881">
    <property type="term" value="F:glutamate racemase activity"/>
    <property type="evidence" value="ECO:0007669"/>
    <property type="project" value="UniProtKB-UniRule"/>
</dbReference>
<comment type="pathway">
    <text evidence="7">Cell wall biogenesis; peptidoglycan biosynthesis.</text>
</comment>
<dbReference type="PANTHER" id="PTHR21198:SF3">
    <property type="entry name" value="GLUTAMATE RACEMASE"/>
    <property type="match status" value="1"/>
</dbReference>
<evidence type="ECO:0000256" key="1">
    <source>
        <dbReference type="ARBA" id="ARBA00001602"/>
    </source>
</evidence>
<dbReference type="Gene3D" id="3.40.50.1860">
    <property type="match status" value="2"/>
</dbReference>
<evidence type="ECO:0000256" key="6">
    <source>
        <dbReference type="ARBA" id="ARBA00023316"/>
    </source>
</evidence>
<keyword evidence="6 7" id="KW-0961">Cell wall biogenesis/degradation</keyword>
<feature type="binding site" evidence="7">
    <location>
        <begin position="6"/>
        <end position="7"/>
    </location>
    <ligand>
        <name>substrate</name>
    </ligand>
</feature>
<feature type="binding site" evidence="7">
    <location>
        <begin position="180"/>
        <end position="181"/>
    </location>
    <ligand>
        <name>substrate</name>
    </ligand>
</feature>
<name>A0A2M8LH67_9BACT</name>
<dbReference type="Pfam" id="PF01177">
    <property type="entry name" value="Asp_Glu_race"/>
    <property type="match status" value="1"/>
</dbReference>
<evidence type="ECO:0000256" key="3">
    <source>
        <dbReference type="ARBA" id="ARBA00022960"/>
    </source>
</evidence>
<keyword evidence="4 7" id="KW-0573">Peptidoglycan synthesis</keyword>
<gene>
    <name evidence="7" type="primary">murI</name>
    <name evidence="8" type="ORF">COV05_02635</name>
</gene>
<dbReference type="GO" id="GO:0071555">
    <property type="term" value="P:cell wall organization"/>
    <property type="evidence" value="ECO:0007669"/>
    <property type="project" value="UniProtKB-KW"/>
</dbReference>
<comment type="similarity">
    <text evidence="7">Belongs to the aspartate/glutamate racemases family.</text>
</comment>
<feature type="active site" description="Proton donor/acceptor" evidence="7">
    <location>
        <position position="69"/>
    </location>
</feature>
<dbReference type="GO" id="GO:0009252">
    <property type="term" value="P:peptidoglycan biosynthetic process"/>
    <property type="evidence" value="ECO:0007669"/>
    <property type="project" value="UniProtKB-UniRule"/>
</dbReference>
<comment type="caution">
    <text evidence="8">The sequence shown here is derived from an EMBL/GenBank/DDBJ whole genome shotgun (WGS) entry which is preliminary data.</text>
</comment>
<evidence type="ECO:0000256" key="7">
    <source>
        <dbReference type="HAMAP-Rule" id="MF_00258"/>
    </source>
</evidence>
<evidence type="ECO:0000256" key="4">
    <source>
        <dbReference type="ARBA" id="ARBA00022984"/>
    </source>
</evidence>